<protein>
    <submittedName>
        <fullName evidence="1">Uncharacterized protein</fullName>
    </submittedName>
</protein>
<sequence>MAIVSWNEDDLFYLCSMIEFVARKTCNKRKDIVAKMSDKALEHQWKVAGVNHCLSFEQVCDEWIEEYGIEEGEFDNVAACRYSVPTVTSIGRVYQTLILDVMGLYENVIEAIKKVFGSFISDEISNFNSNVYYSNPDYIKCSYEAGMLLD</sequence>
<evidence type="ECO:0000313" key="2">
    <source>
        <dbReference type="Proteomes" id="UP001652409"/>
    </source>
</evidence>
<evidence type="ECO:0000313" key="1">
    <source>
        <dbReference type="EMBL" id="MCU6765324.1"/>
    </source>
</evidence>
<keyword evidence="2" id="KW-1185">Reference proteome</keyword>
<dbReference type="Proteomes" id="UP001652409">
    <property type="component" value="Unassembled WGS sequence"/>
</dbReference>
<name>A0ABT2TSV2_9FIRM</name>
<dbReference type="EMBL" id="JAOQJL010000012">
    <property type="protein sequence ID" value="MCU6765324.1"/>
    <property type="molecule type" value="Genomic_DNA"/>
</dbReference>
<accession>A0ABT2TSV2</accession>
<gene>
    <name evidence="1" type="ORF">OCV61_07845</name>
</gene>
<organism evidence="1 2">
    <name type="scientific">Blautia ammoniilytica</name>
    <dbReference type="NCBI Taxonomy" id="2981782"/>
    <lineage>
        <taxon>Bacteria</taxon>
        <taxon>Bacillati</taxon>
        <taxon>Bacillota</taxon>
        <taxon>Clostridia</taxon>
        <taxon>Lachnospirales</taxon>
        <taxon>Lachnospiraceae</taxon>
        <taxon>Blautia</taxon>
    </lineage>
</organism>
<comment type="caution">
    <text evidence="1">The sequence shown here is derived from an EMBL/GenBank/DDBJ whole genome shotgun (WGS) entry which is preliminary data.</text>
</comment>
<proteinExistence type="predicted"/>
<reference evidence="1 2" key="1">
    <citation type="journal article" date="2021" name="ISME Commun">
        <title>Automated analysis of genomic sequences facilitates high-throughput and comprehensive description of bacteria.</title>
        <authorList>
            <person name="Hitch T.C.A."/>
        </authorList>
    </citation>
    <scope>NUCLEOTIDE SEQUENCE [LARGE SCALE GENOMIC DNA]</scope>
    <source>
        <strain evidence="1 2">Sanger_23</strain>
    </source>
</reference>